<dbReference type="InterPro" id="IPR000544">
    <property type="entry name" value="Octanoyltransferase"/>
</dbReference>
<dbReference type="Proteomes" id="UP000001072">
    <property type="component" value="Unassembled WGS sequence"/>
</dbReference>
<sequence length="264" mass="28782">MISISYRDALALQQALVRNKIDSKSQVPSPDLLVLLQHQPVYTAGRRATDNAWLEQETSRLSRANPGAEFVSTLRGGETTFHGPGQLVGYPILDIGMMGISTRRYVDQLLKVISEILTHPALPMPIRTLNPCDDPNLPVGTFVGDVGKKIASIGIQVRRRVTSHGFALNVERKCEAGFQHIVPCGLSNTRLISIESALADLAGEKTAPAPTRAVRVLDMVPATVETFGKRFGRKMCEIGDTTEQGLDPTTLRLLRDFKPASQTG</sequence>
<dbReference type="OrthoDB" id="19908at2759"/>
<feature type="domain" description="BPL/LPL catalytic" evidence="6">
    <location>
        <begin position="27"/>
        <end position="235"/>
    </location>
</feature>
<evidence type="ECO:0000256" key="1">
    <source>
        <dbReference type="ARBA" id="ARBA00004821"/>
    </source>
</evidence>
<proteinExistence type="inferred from homology"/>
<dbReference type="SUPFAM" id="SSF55681">
    <property type="entry name" value="Class II aaRS and biotin synthetases"/>
    <property type="match status" value="1"/>
</dbReference>
<evidence type="ECO:0000313" key="8">
    <source>
        <dbReference type="Proteomes" id="UP000001072"/>
    </source>
</evidence>
<dbReference type="PANTHER" id="PTHR10993:SF7">
    <property type="entry name" value="LIPOYLTRANSFERASE 2, MITOCHONDRIAL-RELATED"/>
    <property type="match status" value="1"/>
</dbReference>
<dbReference type="Gene3D" id="3.30.930.10">
    <property type="entry name" value="Bira Bifunctional Protein, Domain 2"/>
    <property type="match status" value="1"/>
</dbReference>
<reference evidence="8" key="1">
    <citation type="journal article" date="2011" name="Proc. Natl. Acad. Sci. U.S.A.">
        <title>Obligate biotrophy features unraveled by the genomic analysis of rust fungi.</title>
        <authorList>
            <person name="Duplessis S."/>
            <person name="Cuomo C.A."/>
            <person name="Lin Y.-C."/>
            <person name="Aerts A."/>
            <person name="Tisserant E."/>
            <person name="Veneault-Fourrey C."/>
            <person name="Joly D.L."/>
            <person name="Hacquard S."/>
            <person name="Amselem J."/>
            <person name="Cantarel B.L."/>
            <person name="Chiu R."/>
            <person name="Coutinho P.M."/>
            <person name="Feau N."/>
            <person name="Field M."/>
            <person name="Frey P."/>
            <person name="Gelhaye E."/>
            <person name="Goldberg J."/>
            <person name="Grabherr M.G."/>
            <person name="Kodira C.D."/>
            <person name="Kohler A."/>
            <person name="Kuees U."/>
            <person name="Lindquist E.A."/>
            <person name="Lucas S.M."/>
            <person name="Mago R."/>
            <person name="Mauceli E."/>
            <person name="Morin E."/>
            <person name="Murat C."/>
            <person name="Pangilinan J.L."/>
            <person name="Park R."/>
            <person name="Pearson M."/>
            <person name="Quesneville H."/>
            <person name="Rouhier N."/>
            <person name="Sakthikumar S."/>
            <person name="Salamov A.A."/>
            <person name="Schmutz J."/>
            <person name="Selles B."/>
            <person name="Shapiro H."/>
            <person name="Tanguay P."/>
            <person name="Tuskan G.A."/>
            <person name="Henrissat B."/>
            <person name="Van de Peer Y."/>
            <person name="Rouze P."/>
            <person name="Ellis J.G."/>
            <person name="Dodds P.N."/>
            <person name="Schein J.E."/>
            <person name="Zhong S."/>
            <person name="Hamelin R.C."/>
            <person name="Grigoriev I.V."/>
            <person name="Szabo L.J."/>
            <person name="Martin F."/>
        </authorList>
    </citation>
    <scope>NUCLEOTIDE SEQUENCE [LARGE SCALE GENOMIC DNA]</scope>
    <source>
        <strain evidence="8">98AG31 / pathotype 3-4-7</strain>
    </source>
</reference>
<dbReference type="KEGG" id="mlr:MELLADRAFT_109757"/>
<evidence type="ECO:0000256" key="5">
    <source>
        <dbReference type="ARBA" id="ARBA00023315"/>
    </source>
</evidence>
<dbReference type="PANTHER" id="PTHR10993">
    <property type="entry name" value="OCTANOYLTRANSFERASE"/>
    <property type="match status" value="1"/>
</dbReference>
<evidence type="ECO:0000256" key="2">
    <source>
        <dbReference type="ARBA" id="ARBA00007907"/>
    </source>
</evidence>
<dbReference type="eggNOG" id="KOG0325">
    <property type="taxonomic scope" value="Eukaryota"/>
</dbReference>
<evidence type="ECO:0000259" key="6">
    <source>
        <dbReference type="PROSITE" id="PS51733"/>
    </source>
</evidence>
<dbReference type="UniPathway" id="UPA00538">
    <property type="reaction ID" value="UER00592"/>
</dbReference>
<comment type="pathway">
    <text evidence="1">Protein modification; protein lipoylation via endogenous pathway; protein N(6)-(lipoyl)lysine from octanoyl-[acyl-carrier-protein]: step 1/2.</text>
</comment>
<evidence type="ECO:0000256" key="4">
    <source>
        <dbReference type="ARBA" id="ARBA00022679"/>
    </source>
</evidence>
<dbReference type="EMBL" id="GL883127">
    <property type="protein sequence ID" value="EGG02982.1"/>
    <property type="molecule type" value="Genomic_DNA"/>
</dbReference>
<dbReference type="PROSITE" id="PS51733">
    <property type="entry name" value="BPL_LPL_CATALYTIC"/>
    <property type="match status" value="1"/>
</dbReference>
<dbReference type="InterPro" id="IPR020605">
    <property type="entry name" value="Octanoyltransferase_CS"/>
</dbReference>
<organism evidence="8">
    <name type="scientific">Melampsora larici-populina (strain 98AG31 / pathotype 3-4-7)</name>
    <name type="common">Poplar leaf rust fungus</name>
    <dbReference type="NCBI Taxonomy" id="747676"/>
    <lineage>
        <taxon>Eukaryota</taxon>
        <taxon>Fungi</taxon>
        <taxon>Dikarya</taxon>
        <taxon>Basidiomycota</taxon>
        <taxon>Pucciniomycotina</taxon>
        <taxon>Pucciniomycetes</taxon>
        <taxon>Pucciniales</taxon>
        <taxon>Melampsoraceae</taxon>
        <taxon>Melampsora</taxon>
    </lineage>
</organism>
<dbReference type="AlphaFoldDB" id="F4RXI0"/>
<dbReference type="InterPro" id="IPR004143">
    <property type="entry name" value="BPL_LPL_catalytic"/>
</dbReference>
<dbReference type="PROSITE" id="PS01313">
    <property type="entry name" value="LIPB"/>
    <property type="match status" value="1"/>
</dbReference>
<dbReference type="HOGENOM" id="CLU_035168_1_2_1"/>
<keyword evidence="5" id="KW-0012">Acyltransferase</keyword>
<comment type="similarity">
    <text evidence="2">Belongs to the LipB family.</text>
</comment>
<dbReference type="FunCoup" id="F4RXI0">
    <property type="interactions" value="537"/>
</dbReference>
<dbReference type="GO" id="GO:0033819">
    <property type="term" value="F:lipoyl(octanoyl) transferase activity"/>
    <property type="evidence" value="ECO:0007669"/>
    <property type="project" value="UniProtKB-EC"/>
</dbReference>
<keyword evidence="4" id="KW-0808">Transferase</keyword>
<dbReference type="EC" id="2.3.1.181" evidence="3"/>
<gene>
    <name evidence="7" type="ORF">MELLADRAFT_109757</name>
</gene>
<dbReference type="InParanoid" id="F4RXI0"/>
<dbReference type="InterPro" id="IPR045864">
    <property type="entry name" value="aa-tRNA-synth_II/BPL/LPL"/>
</dbReference>
<name>F4RXI0_MELLP</name>
<dbReference type="VEuPathDB" id="FungiDB:MELLADRAFT_109757"/>
<keyword evidence="8" id="KW-1185">Reference proteome</keyword>
<accession>F4RXI0</accession>
<evidence type="ECO:0000256" key="3">
    <source>
        <dbReference type="ARBA" id="ARBA00012334"/>
    </source>
</evidence>
<evidence type="ECO:0000313" key="7">
    <source>
        <dbReference type="EMBL" id="EGG02982.1"/>
    </source>
</evidence>
<dbReference type="NCBIfam" id="TIGR00214">
    <property type="entry name" value="lipB"/>
    <property type="match status" value="1"/>
</dbReference>
<dbReference type="RefSeq" id="XP_007413775.1">
    <property type="nucleotide sequence ID" value="XM_007413713.1"/>
</dbReference>
<dbReference type="Pfam" id="PF21948">
    <property type="entry name" value="LplA-B_cat"/>
    <property type="match status" value="1"/>
</dbReference>
<dbReference type="STRING" id="747676.F4RXI0"/>
<dbReference type="GeneID" id="18923858"/>
<protein>
    <recommendedName>
        <fullName evidence="3">lipoyl(octanoyl) transferase</fullName>
        <ecNumber evidence="3">2.3.1.181</ecNumber>
    </recommendedName>
</protein>
<dbReference type="GO" id="GO:0009249">
    <property type="term" value="P:protein lipoylation"/>
    <property type="evidence" value="ECO:0007669"/>
    <property type="project" value="InterPro"/>
</dbReference>